<dbReference type="EMBL" id="DF143480">
    <property type="protein sequence ID" value="GAA53372.1"/>
    <property type="molecule type" value="Genomic_DNA"/>
</dbReference>
<accession>G7YK90</accession>
<organism evidence="2 3">
    <name type="scientific">Clonorchis sinensis</name>
    <name type="common">Chinese liver fluke</name>
    <dbReference type="NCBI Taxonomy" id="79923"/>
    <lineage>
        <taxon>Eukaryota</taxon>
        <taxon>Metazoa</taxon>
        <taxon>Spiralia</taxon>
        <taxon>Lophotrochozoa</taxon>
        <taxon>Platyhelminthes</taxon>
        <taxon>Trematoda</taxon>
        <taxon>Digenea</taxon>
        <taxon>Opisthorchiida</taxon>
        <taxon>Opisthorchiata</taxon>
        <taxon>Opisthorchiidae</taxon>
        <taxon>Clonorchis</taxon>
    </lineage>
</organism>
<evidence type="ECO:0000256" key="1">
    <source>
        <dbReference type="SAM" id="SignalP"/>
    </source>
</evidence>
<proteinExistence type="predicted"/>
<sequence length="110" mass="12833">MINVFVLLTFILTSTCQHSRLFDEQFINLRPDSHNTLTLLRNRPNHKLYTELFQTENCGEDPLDDHKCNEDELNLCMVKPLNKAVPNYALKSIYVTRYDRTLAPETSLSM</sequence>
<name>G7YK90_CLOSI</name>
<protein>
    <submittedName>
        <fullName evidence="2">Uncharacterized protein</fullName>
    </submittedName>
</protein>
<feature type="signal peptide" evidence="1">
    <location>
        <begin position="1"/>
        <end position="16"/>
    </location>
</feature>
<gene>
    <name evidence="2" type="ORF">CLF_110093</name>
</gene>
<evidence type="ECO:0000313" key="3">
    <source>
        <dbReference type="Proteomes" id="UP000008909"/>
    </source>
</evidence>
<evidence type="ECO:0000313" key="2">
    <source>
        <dbReference type="EMBL" id="GAA53372.1"/>
    </source>
</evidence>
<keyword evidence="3" id="KW-1185">Reference proteome</keyword>
<reference evidence="2" key="1">
    <citation type="journal article" date="2011" name="Genome Biol.">
        <title>The draft genome of the carcinogenic human liver fluke Clonorchis sinensis.</title>
        <authorList>
            <person name="Wang X."/>
            <person name="Chen W."/>
            <person name="Huang Y."/>
            <person name="Sun J."/>
            <person name="Men J."/>
            <person name="Liu H."/>
            <person name="Luo F."/>
            <person name="Guo L."/>
            <person name="Lv X."/>
            <person name="Deng C."/>
            <person name="Zhou C."/>
            <person name="Fan Y."/>
            <person name="Li X."/>
            <person name="Huang L."/>
            <person name="Hu Y."/>
            <person name="Liang C."/>
            <person name="Hu X."/>
            <person name="Xu J."/>
            <person name="Yu X."/>
        </authorList>
    </citation>
    <scope>NUCLEOTIDE SEQUENCE [LARGE SCALE GENOMIC DNA]</scope>
    <source>
        <strain evidence="2">Henan</strain>
    </source>
</reference>
<dbReference type="AlphaFoldDB" id="G7YK90"/>
<reference key="2">
    <citation type="submission" date="2011-10" db="EMBL/GenBank/DDBJ databases">
        <title>The genome and transcriptome sequence of Clonorchis sinensis provide insights into the carcinogenic liver fluke.</title>
        <authorList>
            <person name="Wang X."/>
            <person name="Huang Y."/>
            <person name="Chen W."/>
            <person name="Liu H."/>
            <person name="Guo L."/>
            <person name="Chen Y."/>
            <person name="Luo F."/>
            <person name="Zhou W."/>
            <person name="Sun J."/>
            <person name="Mao Q."/>
            <person name="Liang P."/>
            <person name="Zhou C."/>
            <person name="Tian Y."/>
            <person name="Men J."/>
            <person name="Lv X."/>
            <person name="Huang L."/>
            <person name="Zhou J."/>
            <person name="Hu Y."/>
            <person name="Li R."/>
            <person name="Zhang F."/>
            <person name="Lei H."/>
            <person name="Li X."/>
            <person name="Hu X."/>
            <person name="Liang C."/>
            <person name="Xu J."/>
            <person name="Wu Z."/>
            <person name="Yu X."/>
        </authorList>
    </citation>
    <scope>NUCLEOTIDE SEQUENCE</scope>
    <source>
        <strain>Henan</strain>
    </source>
</reference>
<dbReference type="Proteomes" id="UP000008909">
    <property type="component" value="Unassembled WGS sequence"/>
</dbReference>
<feature type="chain" id="PRO_5003506533" evidence="1">
    <location>
        <begin position="17"/>
        <end position="110"/>
    </location>
</feature>
<keyword evidence="1" id="KW-0732">Signal</keyword>